<sequence>MISLAEITAATRALQATADRLDDDRDRAPSLPPGVDARGHVLTHLARGAGGGTRLLTWADQTVDRDQPGRHAGG</sequence>
<gene>
    <name evidence="2" type="ORF">SAMN06265355_1332</name>
</gene>
<keyword evidence="3" id="KW-1185">Reference proteome</keyword>
<dbReference type="Gene3D" id="1.20.120.450">
    <property type="entry name" value="dinb family like domain"/>
    <property type="match status" value="1"/>
</dbReference>
<dbReference type="EMBL" id="FZNP01000033">
    <property type="protein sequence ID" value="SNS82736.1"/>
    <property type="molecule type" value="Genomic_DNA"/>
</dbReference>
<accession>A0A239HMX1</accession>
<dbReference type="RefSeq" id="WP_089317039.1">
    <property type="nucleotide sequence ID" value="NZ_FZNP01000033.1"/>
</dbReference>
<feature type="compositionally biased region" description="Basic and acidic residues" evidence="1">
    <location>
        <begin position="19"/>
        <end position="28"/>
    </location>
</feature>
<dbReference type="InterPro" id="IPR034660">
    <property type="entry name" value="DinB/YfiT-like"/>
</dbReference>
<protein>
    <recommendedName>
        <fullName evidence="4">Mycothiol maleylpyruvate isomerase N-terminal domain-containing protein</fullName>
    </recommendedName>
</protein>
<feature type="region of interest" description="Disordered" evidence="1">
    <location>
        <begin position="18"/>
        <end position="37"/>
    </location>
</feature>
<evidence type="ECO:0000313" key="3">
    <source>
        <dbReference type="Proteomes" id="UP000198420"/>
    </source>
</evidence>
<dbReference type="Proteomes" id="UP000198420">
    <property type="component" value="Unassembled WGS sequence"/>
</dbReference>
<evidence type="ECO:0000313" key="2">
    <source>
        <dbReference type="EMBL" id="SNS82736.1"/>
    </source>
</evidence>
<dbReference type="AlphaFoldDB" id="A0A239HMX1"/>
<reference evidence="3" key="1">
    <citation type="submission" date="2017-06" db="EMBL/GenBank/DDBJ databases">
        <authorList>
            <person name="Varghese N."/>
            <person name="Submissions S."/>
        </authorList>
    </citation>
    <scope>NUCLEOTIDE SEQUENCE [LARGE SCALE GENOMIC DNA]</scope>
    <source>
        <strain evidence="3">DSM 44485</strain>
    </source>
</reference>
<proteinExistence type="predicted"/>
<name>A0A239HMX1_9ACTN</name>
<evidence type="ECO:0008006" key="4">
    <source>
        <dbReference type="Google" id="ProtNLM"/>
    </source>
</evidence>
<evidence type="ECO:0000256" key="1">
    <source>
        <dbReference type="SAM" id="MobiDB-lite"/>
    </source>
</evidence>
<organism evidence="2 3">
    <name type="scientific">Actinomadura mexicana</name>
    <dbReference type="NCBI Taxonomy" id="134959"/>
    <lineage>
        <taxon>Bacteria</taxon>
        <taxon>Bacillati</taxon>
        <taxon>Actinomycetota</taxon>
        <taxon>Actinomycetes</taxon>
        <taxon>Streptosporangiales</taxon>
        <taxon>Thermomonosporaceae</taxon>
        <taxon>Actinomadura</taxon>
    </lineage>
</organism>
<dbReference type="SUPFAM" id="SSF109854">
    <property type="entry name" value="DinB/YfiT-like putative metalloenzymes"/>
    <property type="match status" value="1"/>
</dbReference>